<keyword evidence="6 10" id="KW-0949">S-adenosyl-L-methionine</keyword>
<evidence type="ECO:0000256" key="6">
    <source>
        <dbReference type="ARBA" id="ARBA00022691"/>
    </source>
</evidence>
<dbReference type="GO" id="GO:0005737">
    <property type="term" value="C:cytoplasm"/>
    <property type="evidence" value="ECO:0007669"/>
    <property type="project" value="UniProtKB-SubCell"/>
</dbReference>
<keyword evidence="8 10" id="KW-0694">RNA-binding</keyword>
<keyword evidence="2" id="KW-0963">Cytoplasm</keyword>
<evidence type="ECO:0000256" key="1">
    <source>
        <dbReference type="ARBA" id="ARBA00004496"/>
    </source>
</evidence>
<dbReference type="PIRSF" id="PIRSF017259">
    <property type="entry name" value="tRNA_mtfrase_TRM11"/>
    <property type="match status" value="1"/>
</dbReference>
<keyword evidence="14" id="KW-1185">Reference proteome</keyword>
<accession>A0AAD7HRP9</accession>
<keyword evidence="7 10" id="KW-0819">tRNA processing</keyword>
<evidence type="ECO:0000313" key="14">
    <source>
        <dbReference type="Proteomes" id="UP001215280"/>
    </source>
</evidence>
<dbReference type="CDD" id="cd02440">
    <property type="entry name" value="AdoMet_MTases"/>
    <property type="match status" value="1"/>
</dbReference>
<dbReference type="Gene3D" id="3.40.50.150">
    <property type="entry name" value="Vaccinia Virus protein VP39"/>
    <property type="match status" value="1"/>
</dbReference>
<dbReference type="GO" id="GO:0000049">
    <property type="term" value="F:tRNA binding"/>
    <property type="evidence" value="ECO:0007669"/>
    <property type="project" value="UniProtKB-UniRule"/>
</dbReference>
<sequence>MPSYLFVFAQSHSEFRLPELESIAELYGFTLSVPGDCDPSRPFMILQLDLEEHARLLASRCILIKYIYEFHAQGKDYEELHVANKANRHLWLPYAHDTSFKFLVTAYNHKIPESRQREVVESFNYMGFVGKIDLKTPQIILGCFEEYDSSSGLAVTRHDRDGRFRQAYFGRLVVEGSARALIKTFDVKKRLYYGNTSMEAEVSLLMANQAMASSSKLVYDPFCGTGSMAYPIAHFGAQVFGSDIDGRQMRGKVGKDQPPGVLRAAKQYGVADRIVDLCTFDVTRNPWRCGNLFDTIVTDPPYGVRAGAKRLGRKKELSEVQKTANIEHQLSARNKLEPYIPPTKPYELSLLAADLVVLSRYLLKPGGRLVFFLPTVNEQYEEVDIQSMLCDGMVLVANSLQGFGSWGRRLVTIRKTTDDSYPPPSFEEERNLGERVPAHKDFREQYFRGFKKEAIDDAAV</sequence>
<comment type="similarity">
    <text evidence="10">Belongs to the class I-like SAM-binding methyltransferase superfamily. TRM11 methyltransferase family.</text>
</comment>
<reference evidence="13" key="1">
    <citation type="submission" date="2023-03" db="EMBL/GenBank/DDBJ databases">
        <title>Massive genome expansion in bonnet fungi (Mycena s.s.) driven by repeated elements and novel gene families across ecological guilds.</title>
        <authorList>
            <consortium name="Lawrence Berkeley National Laboratory"/>
            <person name="Harder C.B."/>
            <person name="Miyauchi S."/>
            <person name="Viragh M."/>
            <person name="Kuo A."/>
            <person name="Thoen E."/>
            <person name="Andreopoulos B."/>
            <person name="Lu D."/>
            <person name="Skrede I."/>
            <person name="Drula E."/>
            <person name="Henrissat B."/>
            <person name="Morin E."/>
            <person name="Kohler A."/>
            <person name="Barry K."/>
            <person name="LaButti K."/>
            <person name="Morin E."/>
            <person name="Salamov A."/>
            <person name="Lipzen A."/>
            <person name="Mereny Z."/>
            <person name="Hegedus B."/>
            <person name="Baldrian P."/>
            <person name="Stursova M."/>
            <person name="Weitz H."/>
            <person name="Taylor A."/>
            <person name="Grigoriev I.V."/>
            <person name="Nagy L.G."/>
            <person name="Martin F."/>
            <person name="Kauserud H."/>
        </authorList>
    </citation>
    <scope>NUCLEOTIDE SEQUENCE</scope>
    <source>
        <strain evidence="13">CBHHK188m</strain>
    </source>
</reference>
<dbReference type="EMBL" id="JARJLG010000225">
    <property type="protein sequence ID" value="KAJ7725872.1"/>
    <property type="molecule type" value="Genomic_DNA"/>
</dbReference>
<dbReference type="InterPro" id="IPR029063">
    <property type="entry name" value="SAM-dependent_MTases_sf"/>
</dbReference>
<dbReference type="Pfam" id="PF01170">
    <property type="entry name" value="UPF0020"/>
    <property type="match status" value="1"/>
</dbReference>
<dbReference type="PRINTS" id="PR00507">
    <property type="entry name" value="N12N6MTFRASE"/>
</dbReference>
<protein>
    <recommendedName>
        <fullName evidence="9">tRNA (guanine(10)-N(2))-methyltransferase</fullName>
        <ecNumber evidence="9">2.1.1.214</ecNumber>
    </recommendedName>
</protein>
<name>A0AAD7HRP9_9AGAR</name>
<evidence type="ECO:0000256" key="2">
    <source>
        <dbReference type="ARBA" id="ARBA00022490"/>
    </source>
</evidence>
<evidence type="ECO:0000256" key="10">
    <source>
        <dbReference type="PROSITE-ProRule" id="PRU00959"/>
    </source>
</evidence>
<dbReference type="GO" id="GO:0043527">
    <property type="term" value="C:tRNA methyltransferase complex"/>
    <property type="evidence" value="ECO:0007669"/>
    <property type="project" value="UniProtKB-ARBA"/>
</dbReference>
<keyword evidence="4 10" id="KW-0489">Methyltransferase</keyword>
<organism evidence="13 14">
    <name type="scientific">Mycena maculata</name>
    <dbReference type="NCBI Taxonomy" id="230809"/>
    <lineage>
        <taxon>Eukaryota</taxon>
        <taxon>Fungi</taxon>
        <taxon>Dikarya</taxon>
        <taxon>Basidiomycota</taxon>
        <taxon>Agaricomycotina</taxon>
        <taxon>Agaricomycetes</taxon>
        <taxon>Agaricomycetidae</taxon>
        <taxon>Agaricales</taxon>
        <taxon>Marasmiineae</taxon>
        <taxon>Mycenaceae</taxon>
        <taxon>Mycena</taxon>
    </lineage>
</organism>
<evidence type="ECO:0000256" key="8">
    <source>
        <dbReference type="ARBA" id="ARBA00022884"/>
    </source>
</evidence>
<evidence type="ECO:0000259" key="11">
    <source>
        <dbReference type="Pfam" id="PF01170"/>
    </source>
</evidence>
<proteinExistence type="inferred from homology"/>
<evidence type="ECO:0000259" key="12">
    <source>
        <dbReference type="Pfam" id="PF25904"/>
    </source>
</evidence>
<evidence type="ECO:0000313" key="13">
    <source>
        <dbReference type="EMBL" id="KAJ7725872.1"/>
    </source>
</evidence>
<dbReference type="GO" id="GO:0160102">
    <property type="term" value="F:tRNA (guanine(10)-N2)-methyltransferase activity"/>
    <property type="evidence" value="ECO:0007669"/>
    <property type="project" value="UniProtKB-EC"/>
</dbReference>
<feature type="domain" description="Ribosomal RNA large subunit methyltransferase K/L-like methyltransferase" evidence="11">
    <location>
        <begin position="189"/>
        <end position="311"/>
    </location>
</feature>
<dbReference type="InterPro" id="IPR016691">
    <property type="entry name" value="TRMT11"/>
</dbReference>
<evidence type="ECO:0000256" key="3">
    <source>
        <dbReference type="ARBA" id="ARBA00022555"/>
    </source>
</evidence>
<evidence type="ECO:0000256" key="5">
    <source>
        <dbReference type="ARBA" id="ARBA00022679"/>
    </source>
</evidence>
<comment type="caution">
    <text evidence="13">The sequence shown here is derived from an EMBL/GenBank/DDBJ whole genome shotgun (WGS) entry which is preliminary data.</text>
</comment>
<dbReference type="InterPro" id="IPR000241">
    <property type="entry name" value="RlmKL-like_Mtase"/>
</dbReference>
<keyword evidence="3 10" id="KW-0820">tRNA-binding</keyword>
<dbReference type="InterPro" id="IPR059073">
    <property type="entry name" value="TRMT11_N"/>
</dbReference>
<dbReference type="InterPro" id="IPR002052">
    <property type="entry name" value="DNA_methylase_N6_adenine_CS"/>
</dbReference>
<dbReference type="AlphaFoldDB" id="A0AAD7HRP9"/>
<evidence type="ECO:0000256" key="7">
    <source>
        <dbReference type="ARBA" id="ARBA00022694"/>
    </source>
</evidence>
<comment type="subcellular location">
    <subcellularLocation>
        <location evidence="1">Cytoplasm</location>
    </subcellularLocation>
</comment>
<dbReference type="PANTHER" id="PTHR13370">
    <property type="entry name" value="RNA METHYLASE-RELATED"/>
    <property type="match status" value="1"/>
</dbReference>
<feature type="domain" description="tRNA (guanine(10)-N(2))-methyltransferase TRMT11 N-terminal" evidence="12">
    <location>
        <begin position="3"/>
        <end position="176"/>
    </location>
</feature>
<dbReference type="PROSITE" id="PS51627">
    <property type="entry name" value="SAM_MT_TRM11"/>
    <property type="match status" value="1"/>
</dbReference>
<evidence type="ECO:0000256" key="9">
    <source>
        <dbReference type="ARBA" id="ARBA00066937"/>
    </source>
</evidence>
<dbReference type="Proteomes" id="UP001215280">
    <property type="component" value="Unassembled WGS sequence"/>
</dbReference>
<dbReference type="PANTHER" id="PTHR13370:SF3">
    <property type="entry name" value="TRNA (GUANINE(10)-N2)-METHYLTRANSFERASE HOMOLOG"/>
    <property type="match status" value="1"/>
</dbReference>
<dbReference type="EC" id="2.1.1.214" evidence="9"/>
<keyword evidence="5 10" id="KW-0808">Transferase</keyword>
<evidence type="ECO:0000256" key="4">
    <source>
        <dbReference type="ARBA" id="ARBA00022603"/>
    </source>
</evidence>
<dbReference type="Pfam" id="PF25904">
    <property type="entry name" value="Tmrp11_N"/>
    <property type="match status" value="1"/>
</dbReference>
<gene>
    <name evidence="13" type="ORF">DFH07DRAFT_1002333</name>
</gene>
<dbReference type="SUPFAM" id="SSF53335">
    <property type="entry name" value="S-adenosyl-L-methionine-dependent methyltransferases"/>
    <property type="match status" value="1"/>
</dbReference>
<dbReference type="GO" id="GO:0032259">
    <property type="term" value="P:methylation"/>
    <property type="evidence" value="ECO:0007669"/>
    <property type="project" value="UniProtKB-UniRule"/>
</dbReference>
<dbReference type="PROSITE" id="PS00092">
    <property type="entry name" value="N6_MTASE"/>
    <property type="match status" value="1"/>
</dbReference>
<dbReference type="GO" id="GO:0008033">
    <property type="term" value="P:tRNA processing"/>
    <property type="evidence" value="ECO:0007669"/>
    <property type="project" value="UniProtKB-UniRule"/>
</dbReference>